<dbReference type="Gene3D" id="2.30.38.10">
    <property type="entry name" value="Luciferase, Domain 3"/>
    <property type="match status" value="1"/>
</dbReference>
<dbReference type="GO" id="GO:0005737">
    <property type="term" value="C:cytoplasm"/>
    <property type="evidence" value="ECO:0007669"/>
    <property type="project" value="TreeGrafter"/>
</dbReference>
<feature type="domain" description="Carrier" evidence="6">
    <location>
        <begin position="735"/>
        <end position="810"/>
    </location>
</feature>
<gene>
    <name evidence="7" type="ORF">DQ384_29950</name>
</gene>
<dbReference type="InterPro" id="IPR010071">
    <property type="entry name" value="AA_adenyl_dom"/>
</dbReference>
<dbReference type="PANTHER" id="PTHR45527:SF1">
    <property type="entry name" value="FATTY ACID SYNTHASE"/>
    <property type="match status" value="1"/>
</dbReference>
<feature type="region of interest" description="Disordered" evidence="5">
    <location>
        <begin position="714"/>
        <end position="733"/>
    </location>
</feature>
<protein>
    <submittedName>
        <fullName evidence="7">Amino acid adenylation domain-containing protein</fullName>
    </submittedName>
</protein>
<evidence type="ECO:0000256" key="4">
    <source>
        <dbReference type="ARBA" id="ARBA00022553"/>
    </source>
</evidence>
<dbReference type="Pfam" id="PF13193">
    <property type="entry name" value="AMP-binding_C"/>
    <property type="match status" value="1"/>
</dbReference>
<comment type="similarity">
    <text evidence="2">Belongs to the ATP-dependent AMP-binding enzyme family.</text>
</comment>
<dbReference type="Pfam" id="PF00550">
    <property type="entry name" value="PP-binding"/>
    <property type="match status" value="1"/>
</dbReference>
<keyword evidence="3" id="KW-0596">Phosphopantetheine</keyword>
<dbReference type="Gene3D" id="3.30.559.30">
    <property type="entry name" value="Nonribosomal peptide synthetase, condensation domain"/>
    <property type="match status" value="1"/>
</dbReference>
<dbReference type="InterPro" id="IPR036736">
    <property type="entry name" value="ACP-like_sf"/>
</dbReference>
<dbReference type="PANTHER" id="PTHR45527">
    <property type="entry name" value="NONRIBOSOMAL PEPTIDE SYNTHETASE"/>
    <property type="match status" value="1"/>
</dbReference>
<sequence>MIDAHMEHWRRELAGLEPLEVPAGRPRLNVDGGEVATREAILPGEVVEGVRKLAAEHGTTPPVVVLAAFHLLLGRYGRQEDVATLVRAEPAGPVPVRTTLTGGFGGLVAQVSDRLRDAQAHPVPLARLGEADGLPWVRAVLGEAEAADGDPPVDLALGVREEAGTLEVRIRHATGHLDRPAAERMAGHLGVLLAAAVAAPEKPLGELDMLTEGERHLLLGEWSAGPATVPAGHLVHRLVEEQAARRPGAVAVICGDERLTYRELDARAGRLAARLVSRGVGPDVPVGLLLDRGTDMIVALLAIMKAGGAYVPLDPEYPDQRLAFVLEDTGAPVVIAHGHLRGRLPAGPEVIAPDEPADAAAQPAGPGAGPGDLAFVIYTSGSTGVPKGVAVPNAALANLLEVMRGTFPAAEGAVLFATSIAFDIATIEVFLPLTSGGRVVVATREQARNPRDLVDLIDAHGVALAQATPSAWRPLVAALEAGGPRDLQILTGGETLPADLAAAMLRAGSRVVTAYGPTETTIYMTSAEIRDVARGVPIGRPFPGTEVYVVDDAGLPVPVGVPGELLIGGVCLARGYVGRPEETIARFVPHPFSADPGARVYRSGDLVRWAPDGDLECLGRLDHQVKVRGYRVEPGEIEAVLSSHEDVASCVVTAREDVPGDAGGKALVAYCVPAPGRAPGVAGLRQWCADRLPGYMVPSAFVFLDAIPLTTSGKTDRRALPAPEGDRSGLDSFVAPRTPAERAVARIWAEALWIDEVGARDDFFELGGDSLIAVRVAARLRDEFALEVPVSALFTHTTVEDLAGALAAARRSGGVIA</sequence>
<evidence type="ECO:0000256" key="5">
    <source>
        <dbReference type="SAM" id="MobiDB-lite"/>
    </source>
</evidence>
<dbReference type="Gene3D" id="1.10.1200.10">
    <property type="entry name" value="ACP-like"/>
    <property type="match status" value="1"/>
</dbReference>
<dbReference type="SUPFAM" id="SSF56801">
    <property type="entry name" value="Acetyl-CoA synthetase-like"/>
    <property type="match status" value="1"/>
</dbReference>
<dbReference type="InterPro" id="IPR020845">
    <property type="entry name" value="AMP-binding_CS"/>
</dbReference>
<evidence type="ECO:0000256" key="3">
    <source>
        <dbReference type="ARBA" id="ARBA00022450"/>
    </source>
</evidence>
<dbReference type="SUPFAM" id="SSF47336">
    <property type="entry name" value="ACP-like"/>
    <property type="match status" value="1"/>
</dbReference>
<dbReference type="CDD" id="cd05930">
    <property type="entry name" value="A_NRPS"/>
    <property type="match status" value="1"/>
</dbReference>
<dbReference type="Proteomes" id="UP000253094">
    <property type="component" value="Unassembled WGS sequence"/>
</dbReference>
<evidence type="ECO:0000313" key="7">
    <source>
        <dbReference type="EMBL" id="RCG26197.1"/>
    </source>
</evidence>
<comment type="cofactor">
    <cofactor evidence="1">
        <name>pantetheine 4'-phosphate</name>
        <dbReference type="ChEBI" id="CHEBI:47942"/>
    </cofactor>
</comment>
<dbReference type="SUPFAM" id="SSF52777">
    <property type="entry name" value="CoA-dependent acyltransferases"/>
    <property type="match status" value="1"/>
</dbReference>
<dbReference type="InterPro" id="IPR000873">
    <property type="entry name" value="AMP-dep_synth/lig_dom"/>
</dbReference>
<dbReference type="InterPro" id="IPR009081">
    <property type="entry name" value="PP-bd_ACP"/>
</dbReference>
<feature type="compositionally biased region" description="Basic and acidic residues" evidence="5">
    <location>
        <begin position="714"/>
        <end position="729"/>
    </location>
</feature>
<keyword evidence="4" id="KW-0597">Phosphoprotein</keyword>
<dbReference type="PROSITE" id="PS50075">
    <property type="entry name" value="CARRIER"/>
    <property type="match status" value="1"/>
</dbReference>
<dbReference type="FunFam" id="3.40.50.980:FF:000001">
    <property type="entry name" value="Non-ribosomal peptide synthetase"/>
    <property type="match status" value="1"/>
</dbReference>
<dbReference type="SMART" id="SM00823">
    <property type="entry name" value="PKS_PP"/>
    <property type="match status" value="1"/>
</dbReference>
<dbReference type="InterPro" id="IPR045851">
    <property type="entry name" value="AMP-bd_C_sf"/>
</dbReference>
<evidence type="ECO:0000256" key="2">
    <source>
        <dbReference type="ARBA" id="ARBA00006432"/>
    </source>
</evidence>
<evidence type="ECO:0000259" key="6">
    <source>
        <dbReference type="PROSITE" id="PS50075"/>
    </source>
</evidence>
<name>A0A367F937_9ACTN</name>
<dbReference type="Gene3D" id="3.30.300.30">
    <property type="match status" value="1"/>
</dbReference>
<dbReference type="Pfam" id="PF00501">
    <property type="entry name" value="AMP-binding"/>
    <property type="match status" value="1"/>
</dbReference>
<dbReference type="Gene3D" id="3.40.50.980">
    <property type="match status" value="2"/>
</dbReference>
<dbReference type="AlphaFoldDB" id="A0A367F937"/>
<dbReference type="GO" id="GO:0043041">
    <property type="term" value="P:amino acid activation for nonribosomal peptide biosynthetic process"/>
    <property type="evidence" value="ECO:0007669"/>
    <property type="project" value="TreeGrafter"/>
</dbReference>
<proteinExistence type="inferred from homology"/>
<dbReference type="NCBIfam" id="TIGR01733">
    <property type="entry name" value="AA-adenyl-dom"/>
    <property type="match status" value="1"/>
</dbReference>
<dbReference type="FunFam" id="1.10.1200.10:FF:000005">
    <property type="entry name" value="Nonribosomal peptide synthetase 1"/>
    <property type="match status" value="1"/>
</dbReference>
<evidence type="ECO:0000256" key="1">
    <source>
        <dbReference type="ARBA" id="ARBA00001957"/>
    </source>
</evidence>
<accession>A0A367F937</accession>
<dbReference type="InterPro" id="IPR020806">
    <property type="entry name" value="PKS_PP-bd"/>
</dbReference>
<dbReference type="InterPro" id="IPR025110">
    <property type="entry name" value="AMP-bd_C"/>
</dbReference>
<organism evidence="7 8">
    <name type="scientific">Sphaerisporangium album</name>
    <dbReference type="NCBI Taxonomy" id="509200"/>
    <lineage>
        <taxon>Bacteria</taxon>
        <taxon>Bacillati</taxon>
        <taxon>Actinomycetota</taxon>
        <taxon>Actinomycetes</taxon>
        <taxon>Streptosporangiales</taxon>
        <taxon>Streptosporangiaceae</taxon>
        <taxon>Sphaerisporangium</taxon>
    </lineage>
</organism>
<reference evidence="7 8" key="1">
    <citation type="submission" date="2018-06" db="EMBL/GenBank/DDBJ databases">
        <title>Sphaerisporangium craniellae sp. nov., isolated from a marine sponge in the South China Sea.</title>
        <authorList>
            <person name="Li L."/>
        </authorList>
    </citation>
    <scope>NUCLEOTIDE SEQUENCE [LARGE SCALE GENOMIC DNA]</scope>
    <source>
        <strain evidence="7 8">CCTCC AA 208026</strain>
    </source>
</reference>
<dbReference type="PROSITE" id="PS00455">
    <property type="entry name" value="AMP_BINDING"/>
    <property type="match status" value="1"/>
</dbReference>
<keyword evidence="8" id="KW-1185">Reference proteome</keyword>
<evidence type="ECO:0000313" key="8">
    <source>
        <dbReference type="Proteomes" id="UP000253094"/>
    </source>
</evidence>
<dbReference type="EMBL" id="QOIL01000020">
    <property type="protein sequence ID" value="RCG26197.1"/>
    <property type="molecule type" value="Genomic_DNA"/>
</dbReference>
<comment type="caution">
    <text evidence="7">The sequence shown here is derived from an EMBL/GenBank/DDBJ whole genome shotgun (WGS) entry which is preliminary data.</text>
</comment>
<dbReference type="GO" id="GO:0044550">
    <property type="term" value="P:secondary metabolite biosynthetic process"/>
    <property type="evidence" value="ECO:0007669"/>
    <property type="project" value="UniProtKB-ARBA"/>
</dbReference>
<dbReference type="PROSITE" id="PS00012">
    <property type="entry name" value="PHOSPHOPANTETHEINE"/>
    <property type="match status" value="1"/>
</dbReference>
<dbReference type="FunFam" id="3.40.50.12780:FF:000012">
    <property type="entry name" value="Non-ribosomal peptide synthetase"/>
    <property type="match status" value="1"/>
</dbReference>
<dbReference type="FunFam" id="3.30.300.30:FF:000010">
    <property type="entry name" value="Enterobactin synthetase component F"/>
    <property type="match status" value="1"/>
</dbReference>
<dbReference type="GO" id="GO:0031177">
    <property type="term" value="F:phosphopantetheine binding"/>
    <property type="evidence" value="ECO:0007669"/>
    <property type="project" value="InterPro"/>
</dbReference>
<dbReference type="InterPro" id="IPR006162">
    <property type="entry name" value="Ppantetheine_attach_site"/>
</dbReference>